<dbReference type="InterPro" id="IPR046833">
    <property type="entry name" value="ABC_N"/>
</dbReference>
<dbReference type="InterPro" id="IPR046834">
    <property type="entry name" value="ABC_ATPase_C"/>
</dbReference>
<name>A0A323TLI3_9BACI</name>
<reference evidence="4 5" key="1">
    <citation type="submission" date="2017-10" db="EMBL/GenBank/DDBJ databases">
        <title>Bacillus sp. nov., a halophilic bacterium isolated from a Keqin Lake.</title>
        <authorList>
            <person name="Wang H."/>
        </authorList>
    </citation>
    <scope>NUCLEOTIDE SEQUENCE [LARGE SCALE GENOMIC DNA]</scope>
    <source>
        <strain evidence="4 5">KQ-12</strain>
    </source>
</reference>
<dbReference type="SUPFAM" id="SSF52540">
    <property type="entry name" value="P-loop containing nucleoside triphosphate hydrolases"/>
    <property type="match status" value="1"/>
</dbReference>
<comment type="caution">
    <text evidence="4">The sequence shown here is derived from an EMBL/GenBank/DDBJ whole genome shotgun (WGS) entry which is preliminary data.</text>
</comment>
<dbReference type="PANTHER" id="PTHR38149:SF1">
    <property type="entry name" value="ATPASE"/>
    <property type="match status" value="1"/>
</dbReference>
<dbReference type="InterPro" id="IPR027417">
    <property type="entry name" value="P-loop_NTPase"/>
</dbReference>
<gene>
    <name evidence="4" type="ORF">CR194_03495</name>
</gene>
<dbReference type="RefSeq" id="WP_110608240.1">
    <property type="nucleotide sequence ID" value="NZ_PDOD01000001.1"/>
</dbReference>
<feature type="domain" description="MRB1590-like C-terminal" evidence="3">
    <location>
        <begin position="464"/>
        <end position="560"/>
    </location>
</feature>
<protein>
    <submittedName>
        <fullName evidence="4">ATPase</fullName>
    </submittedName>
</protein>
<organism evidence="4 5">
    <name type="scientific">Salipaludibacillus keqinensis</name>
    <dbReference type="NCBI Taxonomy" id="2045207"/>
    <lineage>
        <taxon>Bacteria</taxon>
        <taxon>Bacillati</taxon>
        <taxon>Bacillota</taxon>
        <taxon>Bacilli</taxon>
        <taxon>Bacillales</taxon>
        <taxon>Bacillaceae</taxon>
    </lineage>
</organism>
<evidence type="ECO:0000313" key="5">
    <source>
        <dbReference type="Proteomes" id="UP000248214"/>
    </source>
</evidence>
<dbReference type="Pfam" id="PF21117">
    <property type="entry name" value="MRB1590_C"/>
    <property type="match status" value="1"/>
</dbReference>
<dbReference type="EMBL" id="PDOD01000001">
    <property type="protein sequence ID" value="PYZ94607.1"/>
    <property type="molecule type" value="Genomic_DNA"/>
</dbReference>
<evidence type="ECO:0000259" key="2">
    <source>
        <dbReference type="Pfam" id="PF20446"/>
    </source>
</evidence>
<accession>A0A323TLI3</accession>
<evidence type="ECO:0000259" key="3">
    <source>
        <dbReference type="Pfam" id="PF21117"/>
    </source>
</evidence>
<dbReference type="AlphaFoldDB" id="A0A323TLI3"/>
<evidence type="ECO:0000313" key="4">
    <source>
        <dbReference type="EMBL" id="PYZ94607.1"/>
    </source>
</evidence>
<feature type="domain" description="ATPase of the ABC class C-terminal" evidence="1">
    <location>
        <begin position="165"/>
        <end position="439"/>
    </location>
</feature>
<evidence type="ECO:0000259" key="1">
    <source>
        <dbReference type="Pfam" id="PF09818"/>
    </source>
</evidence>
<feature type="domain" description="ATPase of the ABC class N-terminal" evidence="2">
    <location>
        <begin position="1"/>
        <end position="161"/>
    </location>
</feature>
<dbReference type="Pfam" id="PF20446">
    <property type="entry name" value="ABC_N"/>
    <property type="match status" value="1"/>
</dbReference>
<dbReference type="InterPro" id="IPR019195">
    <property type="entry name" value="ABC_ATPase_put"/>
</dbReference>
<proteinExistence type="predicted"/>
<keyword evidence="5" id="KW-1185">Reference proteome</keyword>
<dbReference type="InterPro" id="IPR049069">
    <property type="entry name" value="MRB1590-like_C"/>
</dbReference>
<sequence length="561" mass="62822">MKKLQETLKQLDGKSYRALKSIQGTYEGDTFTLFMDYVQGDPFAAPSRLRVFIPWKNLDTEPSQFKSNVRSIAFKHFFAKECQKHIFKTKNPVKGTGKSGMVFIDSPGQEVLDRTAVKTDHKGMEFRLSVGLPAQGRRISGHQANTLLTQVLPEIVKKTVTQYDRTQLKEALLLADDQQKIRNYIKENDLVAFVANGAILPRESGVSNKPLKDTNVVPFQTPVRYEISITLPSGKIVKGMGVKKGIHLIIGGGYHGKSTLLQAIERGVYNHQKGDGRELVITDDSAMKIRSEDGRSVSHVNISPFINDLPFGKKTTDFSSQDASGSTSQAANIIEALEMQSNLMLIDEDTSATNFMIRDGRMQKLVKKNKEPITPFIDRVRDLYDKKGVSTILVLGGSGDYFDVADHIIMMDEYVPLDKTEEAKALASEMKTTRSIEANLAIDLDQSRSVHRKDIYRLFDRKEKVDAKGLHNIRIGKSNLSLANVEQLVDTSQTQAIALMIKHIAKDKHGPQEMKEAIDKLYAQIDRDGLDLLSPFRGQHPGDFALPRKFEVAAALNRIRY</sequence>
<dbReference type="Proteomes" id="UP000248214">
    <property type="component" value="Unassembled WGS sequence"/>
</dbReference>
<dbReference type="Pfam" id="PF09818">
    <property type="entry name" value="ABC_ATPase"/>
    <property type="match status" value="1"/>
</dbReference>
<dbReference type="OrthoDB" id="9809999at2"/>
<dbReference type="PANTHER" id="PTHR38149">
    <property type="entry name" value="ATPASE"/>
    <property type="match status" value="1"/>
</dbReference>